<dbReference type="EMBL" id="BNJG01000001">
    <property type="protein sequence ID" value="GHO51969.1"/>
    <property type="molecule type" value="Genomic_DNA"/>
</dbReference>
<dbReference type="InterPro" id="IPR011990">
    <property type="entry name" value="TPR-like_helical_dom_sf"/>
</dbReference>
<dbReference type="Proteomes" id="UP000654345">
    <property type="component" value="Unassembled WGS sequence"/>
</dbReference>
<dbReference type="PANTHER" id="PTHR10098:SF108">
    <property type="entry name" value="TETRATRICOPEPTIDE REPEAT PROTEIN 28"/>
    <property type="match status" value="1"/>
</dbReference>
<comment type="caution">
    <text evidence="1">The sequence shown here is derived from an EMBL/GenBank/DDBJ whole genome shotgun (WGS) entry which is preliminary data.</text>
</comment>
<dbReference type="InterPro" id="IPR019734">
    <property type="entry name" value="TPR_rpt"/>
</dbReference>
<keyword evidence="2" id="KW-1185">Reference proteome</keyword>
<reference evidence="1 2" key="1">
    <citation type="journal article" date="2021" name="Int. J. Syst. Evol. Microbiol.">
        <title>Reticulibacter mediterranei gen. nov., sp. nov., within the new family Reticulibacteraceae fam. nov., and Ktedonospora formicarum gen. nov., sp. nov., Ktedonobacter robiniae sp. nov., Dictyobacter formicarum sp. nov. and Dictyobacter arantiisoli sp. nov., belonging to the class Ktedonobacteria.</title>
        <authorList>
            <person name="Yabe S."/>
            <person name="Zheng Y."/>
            <person name="Wang C.M."/>
            <person name="Sakai Y."/>
            <person name="Abe K."/>
            <person name="Yokota A."/>
            <person name="Donadio S."/>
            <person name="Cavaletti L."/>
            <person name="Monciardini P."/>
        </authorList>
    </citation>
    <scope>NUCLEOTIDE SEQUENCE [LARGE SCALE GENOMIC DNA]</scope>
    <source>
        <strain evidence="1 2">SOSP1-30</strain>
    </source>
</reference>
<protein>
    <recommendedName>
        <fullName evidence="3">MalT-like TPR region domain-containing protein</fullName>
    </recommendedName>
</protein>
<proteinExistence type="predicted"/>
<gene>
    <name evidence="1" type="ORF">KSB_04440</name>
</gene>
<dbReference type="RefSeq" id="WP_201368924.1">
    <property type="nucleotide sequence ID" value="NZ_BNJG01000001.1"/>
</dbReference>
<dbReference type="SMART" id="SM00028">
    <property type="entry name" value="TPR"/>
    <property type="match status" value="3"/>
</dbReference>
<accession>A0ABQ3UGZ3</accession>
<sequence>MQSSVLTHEAITSSYTHASETLAEIAQAYFLLGRLKDARHLLSTALRLLEAREATPQSRLRPLLLYSQVLIVDHLLTRGETELMFSIISQAQQVAEAIQDPQSRADALSLLGQAHCNATTIASLKSGVSPFVPQGQGRYDEELTTALTHQRQALQQREALNDTRGISESYFLIGLVHERWCLDEQAQDYYARAGQVAEESGHAFERTEPTRHRALHALKQGHLEQALPLALQALKLREEAQFRPYQPLDHLLIRDIYLARGDTAKAQQHTEAASAIAAEMGMETLVASMPNIRDVLTAKHREE</sequence>
<name>A0ABQ3UGZ3_9CHLR</name>
<evidence type="ECO:0000313" key="1">
    <source>
        <dbReference type="EMBL" id="GHO51969.1"/>
    </source>
</evidence>
<dbReference type="Gene3D" id="1.25.40.10">
    <property type="entry name" value="Tetratricopeptide repeat domain"/>
    <property type="match status" value="2"/>
</dbReference>
<evidence type="ECO:0000313" key="2">
    <source>
        <dbReference type="Proteomes" id="UP000654345"/>
    </source>
</evidence>
<dbReference type="PANTHER" id="PTHR10098">
    <property type="entry name" value="RAPSYN-RELATED"/>
    <property type="match status" value="1"/>
</dbReference>
<dbReference type="SUPFAM" id="SSF48452">
    <property type="entry name" value="TPR-like"/>
    <property type="match status" value="1"/>
</dbReference>
<evidence type="ECO:0008006" key="3">
    <source>
        <dbReference type="Google" id="ProtNLM"/>
    </source>
</evidence>
<organism evidence="1 2">
    <name type="scientific">Ktedonobacter robiniae</name>
    <dbReference type="NCBI Taxonomy" id="2778365"/>
    <lineage>
        <taxon>Bacteria</taxon>
        <taxon>Bacillati</taxon>
        <taxon>Chloroflexota</taxon>
        <taxon>Ktedonobacteria</taxon>
        <taxon>Ktedonobacterales</taxon>
        <taxon>Ktedonobacteraceae</taxon>
        <taxon>Ktedonobacter</taxon>
    </lineage>
</organism>